<sequence>MGISETILSWIDMKTVVRRYLSDVCNVTRTSPPEHPHLDRRLDTRY</sequence>
<gene>
    <name evidence="1" type="ORF">HMPREF1318_0153</name>
</gene>
<protein>
    <submittedName>
        <fullName evidence="1">Uncharacterized protein</fullName>
    </submittedName>
</protein>
<proteinExistence type="predicted"/>
<dbReference type="AlphaFoldDB" id="J1HK95"/>
<evidence type="ECO:0000313" key="2">
    <source>
        <dbReference type="Proteomes" id="UP000002941"/>
    </source>
</evidence>
<keyword evidence="2" id="KW-1185">Reference proteome</keyword>
<accession>J1HK95</accession>
<comment type="caution">
    <text evidence="1">The sequence shown here is derived from an EMBL/GenBank/DDBJ whole genome shotgun (WGS) entry which is preliminary data.</text>
</comment>
<dbReference type="Proteomes" id="UP000002941">
    <property type="component" value="Unassembled WGS sequence"/>
</dbReference>
<organism evidence="1 2">
    <name type="scientific">Actinomyces massiliensis F0489</name>
    <dbReference type="NCBI Taxonomy" id="1125718"/>
    <lineage>
        <taxon>Bacteria</taxon>
        <taxon>Bacillati</taxon>
        <taxon>Actinomycetota</taxon>
        <taxon>Actinomycetes</taxon>
        <taxon>Actinomycetales</taxon>
        <taxon>Actinomycetaceae</taxon>
        <taxon>Actinomyces</taxon>
    </lineage>
</organism>
<name>J1HK95_9ACTO</name>
<dbReference type="EMBL" id="AKFT01000065">
    <property type="protein sequence ID" value="EJF46355.1"/>
    <property type="molecule type" value="Genomic_DNA"/>
</dbReference>
<evidence type="ECO:0000313" key="1">
    <source>
        <dbReference type="EMBL" id="EJF46355.1"/>
    </source>
</evidence>
<reference evidence="1 2" key="1">
    <citation type="submission" date="2012-05" db="EMBL/GenBank/DDBJ databases">
        <authorList>
            <person name="Harkins D.M."/>
            <person name="Madupu R."/>
            <person name="Durkin A.S."/>
            <person name="Torralba M."/>
            <person name="Methe B."/>
            <person name="Sutton G.G."/>
            <person name="Nelson K.E."/>
        </authorList>
    </citation>
    <scope>NUCLEOTIDE SEQUENCE [LARGE SCALE GENOMIC DNA]</scope>
    <source>
        <strain evidence="1 2">F0489</strain>
    </source>
</reference>